<evidence type="ECO:0000313" key="3">
    <source>
        <dbReference type="Proteomes" id="UP000053989"/>
    </source>
</evidence>
<dbReference type="Proteomes" id="UP000053989">
    <property type="component" value="Unassembled WGS sequence"/>
</dbReference>
<sequence length="436" mass="47374">MTFAVQPPSTTDPSSKWLSTYSEDVMHAYSYSPESSPSSPEGFYSIPYYAKMQTDNLTTWPTYPCPPRPSSKARLVATVNPRTIIPPFQAPRTSDTVDTPSSASSHSVFTPLSPFMQLGVREEELDHDEFEYDDDDEDDDYIDCDFLGDTEMSDGDQSQKPLNGQSAPQTIKSAVGEDRLEVVDPFSALHGGSHHPSVRVISDRKMSSSAPGYPSTPHHSLAVDEEQLQRWLQREQPSDPAPLFPGSSAIYASQHPYSHIESLPSLLALSAPALLAALNQQPYTLTGAITPTNPSNASGPIPIMQPQPIRPIPPIPIDEFMSNNDCGHSDSCAKALSPDRLEGLSPLPLLCQPVSDAIRYQLQGSSTDQPMDDPEYYDDEDASEGVCDNLIITDATELFACEALHSAQVHPTSAIGTCSTEGVVCPCGCQGMLSWH</sequence>
<accession>A0A0C3EQT9</accession>
<feature type="compositionally biased region" description="Polar residues" evidence="1">
    <location>
        <begin position="91"/>
        <end position="108"/>
    </location>
</feature>
<dbReference type="HOGENOM" id="CLU_602835_0_0_1"/>
<name>A0A0C3EQT9_9AGAM</name>
<feature type="compositionally biased region" description="Polar residues" evidence="1">
    <location>
        <begin position="155"/>
        <end position="168"/>
    </location>
</feature>
<proteinExistence type="predicted"/>
<gene>
    <name evidence="2" type="ORF">SCLCIDRAFT_509756</name>
</gene>
<dbReference type="InParanoid" id="A0A0C3EQT9"/>
<dbReference type="OrthoDB" id="2668627at2759"/>
<feature type="region of interest" description="Disordered" evidence="1">
    <location>
        <begin position="83"/>
        <end position="108"/>
    </location>
</feature>
<keyword evidence="3" id="KW-1185">Reference proteome</keyword>
<reference evidence="3" key="2">
    <citation type="submission" date="2015-01" db="EMBL/GenBank/DDBJ databases">
        <title>Evolutionary Origins and Diversification of the Mycorrhizal Mutualists.</title>
        <authorList>
            <consortium name="DOE Joint Genome Institute"/>
            <consortium name="Mycorrhizal Genomics Consortium"/>
            <person name="Kohler A."/>
            <person name="Kuo A."/>
            <person name="Nagy L.G."/>
            <person name="Floudas D."/>
            <person name="Copeland A."/>
            <person name="Barry K.W."/>
            <person name="Cichocki N."/>
            <person name="Veneault-Fourrey C."/>
            <person name="LaButti K."/>
            <person name="Lindquist E.A."/>
            <person name="Lipzen A."/>
            <person name="Lundell T."/>
            <person name="Morin E."/>
            <person name="Murat C."/>
            <person name="Riley R."/>
            <person name="Ohm R."/>
            <person name="Sun H."/>
            <person name="Tunlid A."/>
            <person name="Henrissat B."/>
            <person name="Grigoriev I.V."/>
            <person name="Hibbett D.S."/>
            <person name="Martin F."/>
        </authorList>
    </citation>
    <scope>NUCLEOTIDE SEQUENCE [LARGE SCALE GENOMIC DNA]</scope>
    <source>
        <strain evidence="3">Foug A</strain>
    </source>
</reference>
<organism evidence="2 3">
    <name type="scientific">Scleroderma citrinum Foug A</name>
    <dbReference type="NCBI Taxonomy" id="1036808"/>
    <lineage>
        <taxon>Eukaryota</taxon>
        <taxon>Fungi</taxon>
        <taxon>Dikarya</taxon>
        <taxon>Basidiomycota</taxon>
        <taxon>Agaricomycotina</taxon>
        <taxon>Agaricomycetes</taxon>
        <taxon>Agaricomycetidae</taxon>
        <taxon>Boletales</taxon>
        <taxon>Sclerodermatineae</taxon>
        <taxon>Sclerodermataceae</taxon>
        <taxon>Scleroderma</taxon>
    </lineage>
</organism>
<feature type="compositionally biased region" description="Acidic residues" evidence="1">
    <location>
        <begin position="131"/>
        <end position="154"/>
    </location>
</feature>
<protein>
    <submittedName>
        <fullName evidence="2">Uncharacterized protein</fullName>
    </submittedName>
</protein>
<reference evidence="2 3" key="1">
    <citation type="submission" date="2014-04" db="EMBL/GenBank/DDBJ databases">
        <authorList>
            <consortium name="DOE Joint Genome Institute"/>
            <person name="Kuo A."/>
            <person name="Kohler A."/>
            <person name="Nagy L.G."/>
            <person name="Floudas D."/>
            <person name="Copeland A."/>
            <person name="Barry K.W."/>
            <person name="Cichocki N."/>
            <person name="Veneault-Fourrey C."/>
            <person name="LaButti K."/>
            <person name="Lindquist E.A."/>
            <person name="Lipzen A."/>
            <person name="Lundell T."/>
            <person name="Morin E."/>
            <person name="Murat C."/>
            <person name="Sun H."/>
            <person name="Tunlid A."/>
            <person name="Henrissat B."/>
            <person name="Grigoriev I.V."/>
            <person name="Hibbett D.S."/>
            <person name="Martin F."/>
            <person name="Nordberg H.P."/>
            <person name="Cantor M.N."/>
            <person name="Hua S.X."/>
        </authorList>
    </citation>
    <scope>NUCLEOTIDE SEQUENCE [LARGE SCALE GENOMIC DNA]</scope>
    <source>
        <strain evidence="2 3">Foug A</strain>
    </source>
</reference>
<dbReference type="EMBL" id="KN822005">
    <property type="protein sequence ID" value="KIM70161.1"/>
    <property type="molecule type" value="Genomic_DNA"/>
</dbReference>
<dbReference type="AlphaFoldDB" id="A0A0C3EQT9"/>
<evidence type="ECO:0000313" key="2">
    <source>
        <dbReference type="EMBL" id="KIM70161.1"/>
    </source>
</evidence>
<feature type="region of interest" description="Disordered" evidence="1">
    <location>
        <begin position="131"/>
        <end position="168"/>
    </location>
</feature>
<evidence type="ECO:0000256" key="1">
    <source>
        <dbReference type="SAM" id="MobiDB-lite"/>
    </source>
</evidence>